<dbReference type="InterPro" id="IPR050905">
    <property type="entry name" value="Plant_NBS-LRR"/>
</dbReference>
<dbReference type="AlphaFoldDB" id="A0A6D2JHF9"/>
<evidence type="ECO:0000313" key="4">
    <source>
        <dbReference type="Proteomes" id="UP000467841"/>
    </source>
</evidence>
<dbReference type="Pfam" id="PF00931">
    <property type="entry name" value="NB-ARC"/>
    <property type="match status" value="1"/>
</dbReference>
<dbReference type="GO" id="GO:0043531">
    <property type="term" value="F:ADP binding"/>
    <property type="evidence" value="ECO:0007669"/>
    <property type="project" value="InterPro"/>
</dbReference>
<dbReference type="FunFam" id="3.40.50.300:FF:001091">
    <property type="entry name" value="Probable disease resistance protein At1g61300"/>
    <property type="match status" value="1"/>
</dbReference>
<evidence type="ECO:0000259" key="2">
    <source>
        <dbReference type="Pfam" id="PF00931"/>
    </source>
</evidence>
<dbReference type="InterPro" id="IPR002182">
    <property type="entry name" value="NB-ARC"/>
</dbReference>
<dbReference type="Proteomes" id="UP000467841">
    <property type="component" value="Unassembled WGS sequence"/>
</dbReference>
<accession>A0A6D2JHF9</accession>
<sequence>MSGLQGIELRRRLETHSQNYQQTPRSQLLSSECLIATKPTWFCLLNLSSCVNCKMGDVFSKASEFVFKQVCSCFCVEVNHICRLDKNLEALKKAMGRLQARRDDVWNLVQRDEEKGLQRLNGVKVWLKDVKTIENQADIIERHMACTSELQWLSLCDVCSKKLASRFVYGREVFSMLEDVKELIDRKITGDFNAVSAPPTRDVVEERDLHGIIVGQETVLKKAWNHLMDYGTQIMGLYGMGGVGKTTLLEQINNKFKVANDDGFEKVIWVVVSSNLLIEKIQDEIAEKLGFPREEWKQKRKTEGH</sequence>
<dbReference type="PANTHER" id="PTHR33463">
    <property type="entry name" value="NB-ARC DOMAIN-CONTAINING PROTEIN-RELATED"/>
    <property type="match status" value="1"/>
</dbReference>
<evidence type="ECO:0000256" key="1">
    <source>
        <dbReference type="ARBA" id="ARBA00022821"/>
    </source>
</evidence>
<protein>
    <recommendedName>
        <fullName evidence="2">NB-ARC domain-containing protein</fullName>
    </recommendedName>
</protein>
<gene>
    <name evidence="3" type="ORF">MERR_LOCUS23533</name>
</gene>
<dbReference type="EMBL" id="CACVBM020001163">
    <property type="protein sequence ID" value="CAA7036298.1"/>
    <property type="molecule type" value="Genomic_DNA"/>
</dbReference>
<keyword evidence="1" id="KW-0611">Plant defense</keyword>
<dbReference type="Gene3D" id="3.40.50.300">
    <property type="entry name" value="P-loop containing nucleotide triphosphate hydrolases"/>
    <property type="match status" value="1"/>
</dbReference>
<dbReference type="GO" id="GO:0006952">
    <property type="term" value="P:defense response"/>
    <property type="evidence" value="ECO:0007669"/>
    <property type="project" value="UniProtKB-KW"/>
</dbReference>
<name>A0A6D2JHF9_9BRAS</name>
<feature type="domain" description="NB-ARC" evidence="2">
    <location>
        <begin position="217"/>
        <end position="302"/>
    </location>
</feature>
<comment type="caution">
    <text evidence="3">The sequence shown here is derived from an EMBL/GenBank/DDBJ whole genome shotgun (WGS) entry which is preliminary data.</text>
</comment>
<organism evidence="3 4">
    <name type="scientific">Microthlaspi erraticum</name>
    <dbReference type="NCBI Taxonomy" id="1685480"/>
    <lineage>
        <taxon>Eukaryota</taxon>
        <taxon>Viridiplantae</taxon>
        <taxon>Streptophyta</taxon>
        <taxon>Embryophyta</taxon>
        <taxon>Tracheophyta</taxon>
        <taxon>Spermatophyta</taxon>
        <taxon>Magnoliopsida</taxon>
        <taxon>eudicotyledons</taxon>
        <taxon>Gunneridae</taxon>
        <taxon>Pentapetalae</taxon>
        <taxon>rosids</taxon>
        <taxon>malvids</taxon>
        <taxon>Brassicales</taxon>
        <taxon>Brassicaceae</taxon>
        <taxon>Coluteocarpeae</taxon>
        <taxon>Microthlaspi</taxon>
    </lineage>
</organism>
<dbReference type="PANTHER" id="PTHR33463:SF220">
    <property type="entry name" value="NB-ARC DOMAIN-CONTAINING PROTEIN"/>
    <property type="match status" value="1"/>
</dbReference>
<keyword evidence="4" id="KW-1185">Reference proteome</keyword>
<dbReference type="OrthoDB" id="1110501at2759"/>
<dbReference type="SUPFAM" id="SSF52540">
    <property type="entry name" value="P-loop containing nucleoside triphosphate hydrolases"/>
    <property type="match status" value="1"/>
</dbReference>
<dbReference type="InterPro" id="IPR027417">
    <property type="entry name" value="P-loop_NTPase"/>
</dbReference>
<evidence type="ECO:0000313" key="3">
    <source>
        <dbReference type="EMBL" id="CAA7036298.1"/>
    </source>
</evidence>
<reference evidence="3" key="1">
    <citation type="submission" date="2020-01" db="EMBL/GenBank/DDBJ databases">
        <authorList>
            <person name="Mishra B."/>
        </authorList>
    </citation>
    <scope>NUCLEOTIDE SEQUENCE [LARGE SCALE GENOMIC DNA]</scope>
</reference>
<proteinExistence type="predicted"/>